<proteinExistence type="inferred from homology"/>
<evidence type="ECO:0000259" key="2">
    <source>
        <dbReference type="Pfam" id="PF00501"/>
    </source>
</evidence>
<dbReference type="Gene3D" id="3.30.300.30">
    <property type="match status" value="1"/>
</dbReference>
<comment type="caution">
    <text evidence="3">The sequence shown here is derived from an EMBL/GenBank/DDBJ whole genome shotgun (WGS) entry which is preliminary data.</text>
</comment>
<dbReference type="SUPFAM" id="SSF56801">
    <property type="entry name" value="Acetyl-CoA synthetase-like"/>
    <property type="match status" value="1"/>
</dbReference>
<reference evidence="4" key="1">
    <citation type="journal article" date="2019" name="Int. J. Syst. Evol. Microbiol.">
        <title>The Global Catalogue of Microorganisms (GCM) 10K type strain sequencing project: providing services to taxonomists for standard genome sequencing and annotation.</title>
        <authorList>
            <consortium name="The Broad Institute Genomics Platform"/>
            <consortium name="The Broad Institute Genome Sequencing Center for Infectious Disease"/>
            <person name="Wu L."/>
            <person name="Ma J."/>
        </authorList>
    </citation>
    <scope>NUCLEOTIDE SEQUENCE [LARGE SCALE GENOMIC DNA]</scope>
    <source>
        <strain evidence="4">NBRC 112502</strain>
    </source>
</reference>
<dbReference type="Proteomes" id="UP001156641">
    <property type="component" value="Unassembled WGS sequence"/>
</dbReference>
<name>A0ABQ6A0Z4_9PROT</name>
<comment type="similarity">
    <text evidence="1">Belongs to the ATP-dependent AMP-binding enzyme family.</text>
</comment>
<evidence type="ECO:0000256" key="1">
    <source>
        <dbReference type="ARBA" id="ARBA00006432"/>
    </source>
</evidence>
<dbReference type="PANTHER" id="PTHR43201">
    <property type="entry name" value="ACYL-COA SYNTHETASE"/>
    <property type="match status" value="1"/>
</dbReference>
<dbReference type="Gene3D" id="3.40.50.12780">
    <property type="entry name" value="N-terminal domain of ligase-like"/>
    <property type="match status" value="1"/>
</dbReference>
<organism evidence="3 4">
    <name type="scientific">Acidocella aquatica</name>
    <dbReference type="NCBI Taxonomy" id="1922313"/>
    <lineage>
        <taxon>Bacteria</taxon>
        <taxon>Pseudomonadati</taxon>
        <taxon>Pseudomonadota</taxon>
        <taxon>Alphaproteobacteria</taxon>
        <taxon>Acetobacterales</taxon>
        <taxon>Acidocellaceae</taxon>
        <taxon>Acidocella</taxon>
    </lineage>
</organism>
<gene>
    <name evidence="3" type="ORF">GCM10010909_07930</name>
</gene>
<dbReference type="InterPro" id="IPR020845">
    <property type="entry name" value="AMP-binding_CS"/>
</dbReference>
<dbReference type="Pfam" id="PF00501">
    <property type="entry name" value="AMP-binding"/>
    <property type="match status" value="1"/>
</dbReference>
<dbReference type="InterPro" id="IPR045851">
    <property type="entry name" value="AMP-bd_C_sf"/>
</dbReference>
<dbReference type="EMBL" id="BSOS01000009">
    <property type="protein sequence ID" value="GLR66115.1"/>
    <property type="molecule type" value="Genomic_DNA"/>
</dbReference>
<dbReference type="InterPro" id="IPR000873">
    <property type="entry name" value="AMP-dep_synth/lig_dom"/>
</dbReference>
<accession>A0ABQ6A0Z4</accession>
<feature type="domain" description="AMP-dependent synthetase/ligase" evidence="2">
    <location>
        <begin position="126"/>
        <end position="308"/>
    </location>
</feature>
<dbReference type="InterPro" id="IPR042099">
    <property type="entry name" value="ANL_N_sf"/>
</dbReference>
<dbReference type="PANTHER" id="PTHR43201:SF8">
    <property type="entry name" value="ACYL-COA SYNTHETASE FAMILY MEMBER 3"/>
    <property type="match status" value="1"/>
</dbReference>
<keyword evidence="4" id="KW-1185">Reference proteome</keyword>
<evidence type="ECO:0000313" key="4">
    <source>
        <dbReference type="Proteomes" id="UP001156641"/>
    </source>
</evidence>
<dbReference type="PROSITE" id="PS00455">
    <property type="entry name" value="AMP_BINDING"/>
    <property type="match status" value="1"/>
</dbReference>
<sequence length="459" mass="48981">MPRGRTDYIVNCASPLAGNAGYAIARHADDNAIVAVRAGRPIRRAELRRDIAALASRLPAHRYILNLCTDRYRFMVGVAAALRRQQISLMPPSTAPGVLRALAEDYPDLYALTDTTPPPLTSFIYPGTFDDAGAAAEMEDVPRDQPALILFTSGSTGKPKPVPKTWSTLVHSARAAGDRLGLSRLRGGTVIATVPHQHSYGLESAILLGLQHGLTIDTGWPLYPADIRAALERTAGPRILVTTPVHLRALVAEPGGMPRADLILSATAPLPVSLAAQAEACFGAPLIEIYGCTEAGQVATRRTAQETQWQCFDGVALSQNEHGTWASGAAVEGVAPLQDVIELTGPGLFLLGGRSADLIDIAGKRTSLTHLNHQLQSIPGVEDGVFFMGEANGSHVSRLTALVVAPALRPETILQALRERIDPAFLPRPLIFTDALPRNELGKLPREALLRLAGRAQDA</sequence>
<evidence type="ECO:0000313" key="3">
    <source>
        <dbReference type="EMBL" id="GLR66115.1"/>
    </source>
</evidence>
<protein>
    <submittedName>
        <fullName evidence="3">AMP-ligase</fullName>
    </submittedName>
</protein>